<evidence type="ECO:0000313" key="11">
    <source>
        <dbReference type="EMBL" id="BBD07663.1"/>
    </source>
</evidence>
<dbReference type="InterPro" id="IPR011491">
    <property type="entry name" value="FlgE_D2"/>
</dbReference>
<evidence type="ECO:0000256" key="4">
    <source>
        <dbReference type="ARBA" id="ARBA00023143"/>
    </source>
</evidence>
<feature type="domain" description="Flagellar hook protein FlgE/F/G-like D1" evidence="10">
    <location>
        <begin position="88"/>
        <end position="151"/>
    </location>
</feature>
<dbReference type="Pfam" id="PF22692">
    <property type="entry name" value="LlgE_F_G_D1"/>
    <property type="match status" value="1"/>
</dbReference>
<proteinExistence type="inferred from homology"/>
<dbReference type="Pfam" id="PF00460">
    <property type="entry name" value="Flg_bb_rod"/>
    <property type="match status" value="1"/>
</dbReference>
<feature type="region of interest" description="Disordered" evidence="6">
    <location>
        <begin position="147"/>
        <end position="178"/>
    </location>
</feature>
<accession>A0A2Z6AWT9</accession>
<evidence type="ECO:0000256" key="2">
    <source>
        <dbReference type="ARBA" id="ARBA00009677"/>
    </source>
</evidence>
<keyword evidence="11" id="KW-0969">Cilium</keyword>
<dbReference type="Pfam" id="PF07559">
    <property type="entry name" value="FlgE_D2"/>
    <property type="match status" value="1"/>
</dbReference>
<keyword evidence="11" id="KW-0966">Cell projection</keyword>
<comment type="function">
    <text evidence="5">A flexible structure which links the flagellar filament to the drive apparatus in the basal body.</text>
</comment>
<dbReference type="PANTHER" id="PTHR30435:SF1">
    <property type="entry name" value="FLAGELLAR HOOK PROTEIN FLGE"/>
    <property type="match status" value="1"/>
</dbReference>
<keyword evidence="11" id="KW-0282">Flagellum</keyword>
<evidence type="ECO:0000313" key="12">
    <source>
        <dbReference type="Proteomes" id="UP000269883"/>
    </source>
</evidence>
<dbReference type="InterPro" id="IPR020013">
    <property type="entry name" value="Flagellar_FlgE/F/G"/>
</dbReference>
<dbReference type="KEGG" id="dfl:DFE_0937"/>
<dbReference type="NCBIfam" id="TIGR03506">
    <property type="entry name" value="FlgEFG_subfam"/>
    <property type="match status" value="2"/>
</dbReference>
<dbReference type="OrthoDB" id="9804559at2"/>
<reference evidence="11 12" key="1">
    <citation type="journal article" date="2018" name="Sci. Adv.">
        <title>Multi-heme cytochromes provide a pathway for survival in energy-limited environments.</title>
        <authorList>
            <person name="Deng X."/>
            <person name="Dohmae N."/>
            <person name="Nealson K.H."/>
            <person name="Hashimoto K."/>
            <person name="Okamoto A."/>
        </authorList>
    </citation>
    <scope>NUCLEOTIDE SEQUENCE [LARGE SCALE GENOMIC DNA]</scope>
    <source>
        <strain evidence="11 12">IS5</strain>
    </source>
</reference>
<dbReference type="EMBL" id="AP017378">
    <property type="protein sequence ID" value="BBD07663.1"/>
    <property type="molecule type" value="Genomic_DNA"/>
</dbReference>
<organism evidence="11 12">
    <name type="scientific">Desulfovibrio ferrophilus</name>
    <dbReference type="NCBI Taxonomy" id="241368"/>
    <lineage>
        <taxon>Bacteria</taxon>
        <taxon>Pseudomonadati</taxon>
        <taxon>Thermodesulfobacteriota</taxon>
        <taxon>Desulfovibrionia</taxon>
        <taxon>Desulfovibrionales</taxon>
        <taxon>Desulfovibrionaceae</taxon>
        <taxon>Desulfovibrio</taxon>
    </lineage>
</organism>
<dbReference type="InterPro" id="IPR037925">
    <property type="entry name" value="FlgE/F/G-like"/>
</dbReference>
<keyword evidence="4 5" id="KW-0975">Bacterial flagellum</keyword>
<evidence type="ECO:0000256" key="1">
    <source>
        <dbReference type="ARBA" id="ARBA00004117"/>
    </source>
</evidence>
<evidence type="ECO:0000256" key="3">
    <source>
        <dbReference type="ARBA" id="ARBA00019015"/>
    </source>
</evidence>
<dbReference type="SUPFAM" id="SSF117143">
    <property type="entry name" value="Flagellar hook protein flgE"/>
    <property type="match status" value="1"/>
</dbReference>
<keyword evidence="12" id="KW-1185">Reference proteome</keyword>
<evidence type="ECO:0000259" key="10">
    <source>
        <dbReference type="Pfam" id="PF22692"/>
    </source>
</evidence>
<gene>
    <name evidence="11" type="ORF">DFE_0937</name>
</gene>
<dbReference type="GO" id="GO:0009424">
    <property type="term" value="C:bacterial-type flagellum hook"/>
    <property type="evidence" value="ECO:0007669"/>
    <property type="project" value="TreeGrafter"/>
</dbReference>
<evidence type="ECO:0000256" key="6">
    <source>
        <dbReference type="SAM" id="MobiDB-lite"/>
    </source>
</evidence>
<evidence type="ECO:0000256" key="5">
    <source>
        <dbReference type="RuleBase" id="RU362116"/>
    </source>
</evidence>
<dbReference type="InterPro" id="IPR053967">
    <property type="entry name" value="LlgE_F_G-like_D1"/>
</dbReference>
<dbReference type="InterPro" id="IPR001444">
    <property type="entry name" value="Flag_bb_rod_N"/>
</dbReference>
<dbReference type="Pfam" id="PF06429">
    <property type="entry name" value="Flg_bbr_C"/>
    <property type="match status" value="1"/>
</dbReference>
<dbReference type="Proteomes" id="UP000269883">
    <property type="component" value="Chromosome"/>
</dbReference>
<dbReference type="PROSITE" id="PS00588">
    <property type="entry name" value="FLAGELLA_BB_ROD"/>
    <property type="match status" value="1"/>
</dbReference>
<feature type="domain" description="Flagellar basal body rod protein N-terminal" evidence="7">
    <location>
        <begin position="7"/>
        <end position="37"/>
    </location>
</feature>
<feature type="domain" description="Flagellar basal-body/hook protein C-terminal" evidence="8">
    <location>
        <begin position="477"/>
        <end position="522"/>
    </location>
</feature>
<dbReference type="Gene3D" id="2.60.98.20">
    <property type="entry name" value="Flagellar hook protein FlgE"/>
    <property type="match status" value="1"/>
</dbReference>
<comment type="similarity">
    <text evidence="2 5">Belongs to the flagella basal body rod proteins family.</text>
</comment>
<evidence type="ECO:0000259" key="9">
    <source>
        <dbReference type="Pfam" id="PF07559"/>
    </source>
</evidence>
<name>A0A2Z6AWT9_9BACT</name>
<comment type="subcellular location">
    <subcellularLocation>
        <location evidence="1 5">Bacterial flagellum basal body</location>
    </subcellularLocation>
</comment>
<dbReference type="InterPro" id="IPR037058">
    <property type="entry name" value="Falgellar_hook_FlgE_sf"/>
</dbReference>
<sequence>MSTTSSLYTGISGMLTASQGISVVSNNLANASTVGYKASVITFEDTFYQAISSANGWSQVGTGSQVSDIYGNFDQGSIETGTEATDVAISGNGYFQLKDSENGTLYYTRAGDFRFDSSGYLVDTHDYQVQGWAVDDDGNPVGALTSIQIDNSQSPPSPTSSVTMYTNLDSSADDNSTSATSPFFSMLENWDGTEDTPLGDELYEYSTTITTYDENGASHTLTVYYDPVSEDSYVNGNSGSTVYEYIVTCDPNEDGRTIDGQALSETSGGGLLMAGTLTFNSSGEVTSMTAYSLQSNASGDLTDLTNWTTADVSDNGLATFTANFTGADNANSTDDEASLDIELDFGISTGDTANPWSADTASNAGAIGTDFSAIGNFSDMELGSTAVTSYNDSSTTLSQSQDGYGSGYLLELSVSNDGVITGTYSNGQIDDLYVLCLADFASEDGLQRAGGSLFTQTRDSGEAITGTANTGSLGYVQSNALESSNVDMASEMVDMIVYQRVYDAASKVISTADTMLQTAIALKR</sequence>
<dbReference type="GO" id="GO:0071978">
    <property type="term" value="P:bacterial-type flagellum-dependent swarming motility"/>
    <property type="evidence" value="ECO:0007669"/>
    <property type="project" value="TreeGrafter"/>
</dbReference>
<protein>
    <recommendedName>
        <fullName evidence="3 5">Flagellar hook protein FlgE</fullName>
    </recommendedName>
</protein>
<feature type="domain" description="Flagellar hook protein FlgE D2" evidence="9">
    <location>
        <begin position="189"/>
        <end position="404"/>
    </location>
</feature>
<dbReference type="GO" id="GO:0005829">
    <property type="term" value="C:cytosol"/>
    <property type="evidence" value="ECO:0007669"/>
    <property type="project" value="TreeGrafter"/>
</dbReference>
<feature type="compositionally biased region" description="Low complexity" evidence="6">
    <location>
        <begin position="166"/>
        <end position="178"/>
    </location>
</feature>
<dbReference type="GO" id="GO:0009425">
    <property type="term" value="C:bacterial-type flagellum basal body"/>
    <property type="evidence" value="ECO:0007669"/>
    <property type="project" value="UniProtKB-SubCell"/>
</dbReference>
<dbReference type="AlphaFoldDB" id="A0A2Z6AWT9"/>
<dbReference type="PANTHER" id="PTHR30435">
    <property type="entry name" value="FLAGELLAR PROTEIN"/>
    <property type="match status" value="1"/>
</dbReference>
<dbReference type="RefSeq" id="WP_126377113.1">
    <property type="nucleotide sequence ID" value="NZ_AP017378.1"/>
</dbReference>
<dbReference type="InterPro" id="IPR010930">
    <property type="entry name" value="Flg_bb/hook_C_dom"/>
</dbReference>
<dbReference type="InterPro" id="IPR019776">
    <property type="entry name" value="Flagellar_basal_body_rod_CS"/>
</dbReference>
<evidence type="ECO:0000259" key="8">
    <source>
        <dbReference type="Pfam" id="PF06429"/>
    </source>
</evidence>
<evidence type="ECO:0000259" key="7">
    <source>
        <dbReference type="Pfam" id="PF00460"/>
    </source>
</evidence>